<dbReference type="GO" id="GO:0016020">
    <property type="term" value="C:membrane"/>
    <property type="evidence" value="ECO:0007669"/>
    <property type="project" value="UniProtKB-SubCell"/>
</dbReference>
<keyword evidence="8" id="KW-1185">Reference proteome</keyword>
<sequence length="152" mass="16962">MPKFNMALLMTGVHFILSLLLFISSIIIFTNAIHFNGILVMLMSIWMIAAALHGYKYYDQYYFFYTYSGRGILYGLIGLLVWGSNENSYFTTIVSLLFFLFAIASVGLGAFSQQSPPTPIFGEFIPHGDKAQPLSQQDADDSNNSSNPAFTL</sequence>
<gene>
    <name evidence="7" type="ORF">DFA_00921</name>
</gene>
<dbReference type="GeneID" id="14872923"/>
<evidence type="ECO:0000256" key="1">
    <source>
        <dbReference type="ARBA" id="ARBA00004141"/>
    </source>
</evidence>
<organism evidence="7 8">
    <name type="scientific">Cavenderia fasciculata</name>
    <name type="common">Slime mold</name>
    <name type="synonym">Dictyostelium fasciculatum</name>
    <dbReference type="NCBI Taxonomy" id="261658"/>
    <lineage>
        <taxon>Eukaryota</taxon>
        <taxon>Amoebozoa</taxon>
        <taxon>Evosea</taxon>
        <taxon>Eumycetozoa</taxon>
        <taxon>Dictyostelia</taxon>
        <taxon>Acytosteliales</taxon>
        <taxon>Cavenderiaceae</taxon>
        <taxon>Cavenderia</taxon>
    </lineage>
</organism>
<dbReference type="OMA" id="QYYFMYT"/>
<accession>F4PUH6</accession>
<dbReference type="OrthoDB" id="19165at2759"/>
<dbReference type="RefSeq" id="XP_004358898.1">
    <property type="nucleotide sequence ID" value="XM_004358841.1"/>
</dbReference>
<feature type="transmembrane region" description="Helical" evidence="6">
    <location>
        <begin position="62"/>
        <end position="83"/>
    </location>
</feature>
<proteinExistence type="predicted"/>
<dbReference type="EMBL" id="GL883010">
    <property type="protein sequence ID" value="EGG21048.1"/>
    <property type="molecule type" value="Genomic_DNA"/>
</dbReference>
<evidence type="ECO:0000256" key="6">
    <source>
        <dbReference type="SAM" id="Phobius"/>
    </source>
</evidence>
<dbReference type="KEGG" id="dfa:DFA_00921"/>
<feature type="transmembrane region" description="Helical" evidence="6">
    <location>
        <begin position="89"/>
        <end position="111"/>
    </location>
</feature>
<evidence type="ECO:0000313" key="7">
    <source>
        <dbReference type="EMBL" id="EGG21048.1"/>
    </source>
</evidence>
<keyword evidence="4 6" id="KW-0472">Membrane</keyword>
<keyword evidence="3 6" id="KW-1133">Transmembrane helix</keyword>
<dbReference type="InterPro" id="IPR013714">
    <property type="entry name" value="Golgi_TVP15"/>
</dbReference>
<feature type="compositionally biased region" description="Low complexity" evidence="5">
    <location>
        <begin position="142"/>
        <end position="152"/>
    </location>
</feature>
<feature type="region of interest" description="Disordered" evidence="5">
    <location>
        <begin position="132"/>
        <end position="152"/>
    </location>
</feature>
<name>F4PUH6_CACFS</name>
<evidence type="ECO:0000256" key="2">
    <source>
        <dbReference type="ARBA" id="ARBA00022692"/>
    </source>
</evidence>
<feature type="transmembrane region" description="Helical" evidence="6">
    <location>
        <begin position="35"/>
        <end position="55"/>
    </location>
</feature>
<dbReference type="Proteomes" id="UP000007797">
    <property type="component" value="Unassembled WGS sequence"/>
</dbReference>
<comment type="subcellular location">
    <subcellularLocation>
        <location evidence="1">Membrane</location>
        <topology evidence="1">Multi-pass membrane protein</topology>
    </subcellularLocation>
</comment>
<evidence type="ECO:0000256" key="5">
    <source>
        <dbReference type="SAM" id="MobiDB-lite"/>
    </source>
</evidence>
<protein>
    <recommendedName>
        <fullName evidence="9">Transmembrane protein</fullName>
    </recommendedName>
</protein>
<reference evidence="8" key="1">
    <citation type="journal article" date="2011" name="Genome Res.">
        <title>Phylogeny-wide analysis of social amoeba genomes highlights ancient origins for complex intercellular communication.</title>
        <authorList>
            <person name="Heidel A.J."/>
            <person name="Lawal H.M."/>
            <person name="Felder M."/>
            <person name="Schilde C."/>
            <person name="Helps N.R."/>
            <person name="Tunggal B."/>
            <person name="Rivero F."/>
            <person name="John U."/>
            <person name="Schleicher M."/>
            <person name="Eichinger L."/>
            <person name="Platzer M."/>
            <person name="Noegel A.A."/>
            <person name="Schaap P."/>
            <person name="Gloeckner G."/>
        </authorList>
    </citation>
    <scope>NUCLEOTIDE SEQUENCE [LARGE SCALE GENOMIC DNA]</scope>
    <source>
        <strain evidence="8">SH3</strain>
    </source>
</reference>
<evidence type="ECO:0000256" key="4">
    <source>
        <dbReference type="ARBA" id="ARBA00023136"/>
    </source>
</evidence>
<evidence type="ECO:0008006" key="9">
    <source>
        <dbReference type="Google" id="ProtNLM"/>
    </source>
</evidence>
<evidence type="ECO:0000313" key="8">
    <source>
        <dbReference type="Proteomes" id="UP000007797"/>
    </source>
</evidence>
<dbReference type="AlphaFoldDB" id="F4PUH6"/>
<feature type="transmembrane region" description="Helical" evidence="6">
    <location>
        <begin position="7"/>
        <end position="29"/>
    </location>
</feature>
<keyword evidence="2 6" id="KW-0812">Transmembrane</keyword>
<dbReference type="Pfam" id="PF08507">
    <property type="entry name" value="COPI_assoc"/>
    <property type="match status" value="1"/>
</dbReference>
<evidence type="ECO:0000256" key="3">
    <source>
        <dbReference type="ARBA" id="ARBA00022989"/>
    </source>
</evidence>